<gene>
    <name evidence="1" type="ORF">TNCT_726791</name>
</gene>
<organism evidence="1 2">
    <name type="scientific">Trichonephila clavata</name>
    <name type="common">Joro spider</name>
    <name type="synonym">Nephila clavata</name>
    <dbReference type="NCBI Taxonomy" id="2740835"/>
    <lineage>
        <taxon>Eukaryota</taxon>
        <taxon>Metazoa</taxon>
        <taxon>Ecdysozoa</taxon>
        <taxon>Arthropoda</taxon>
        <taxon>Chelicerata</taxon>
        <taxon>Arachnida</taxon>
        <taxon>Araneae</taxon>
        <taxon>Araneomorphae</taxon>
        <taxon>Entelegynae</taxon>
        <taxon>Araneoidea</taxon>
        <taxon>Nephilidae</taxon>
        <taxon>Trichonephila</taxon>
    </lineage>
</organism>
<protein>
    <submittedName>
        <fullName evidence="1">Uncharacterized protein</fullName>
    </submittedName>
</protein>
<dbReference type="EMBL" id="BMAO01017192">
    <property type="protein sequence ID" value="GFR13993.1"/>
    <property type="molecule type" value="Genomic_DNA"/>
</dbReference>
<proteinExistence type="predicted"/>
<name>A0A8X6GZ35_TRICU</name>
<reference evidence="1" key="1">
    <citation type="submission" date="2020-07" db="EMBL/GenBank/DDBJ databases">
        <title>Multicomponent nature underlies the extraordinary mechanical properties of spider dragline silk.</title>
        <authorList>
            <person name="Kono N."/>
            <person name="Nakamura H."/>
            <person name="Mori M."/>
            <person name="Yoshida Y."/>
            <person name="Ohtoshi R."/>
            <person name="Malay A.D."/>
            <person name="Moran D.A.P."/>
            <person name="Tomita M."/>
            <person name="Numata K."/>
            <person name="Arakawa K."/>
        </authorList>
    </citation>
    <scope>NUCLEOTIDE SEQUENCE</scope>
</reference>
<comment type="caution">
    <text evidence="1">The sequence shown here is derived from an EMBL/GenBank/DDBJ whole genome shotgun (WGS) entry which is preliminary data.</text>
</comment>
<keyword evidence="2" id="KW-1185">Reference proteome</keyword>
<accession>A0A8X6GZ35</accession>
<sequence length="84" mass="9669">MSGCYLTLNPKWRLPRPKFQPFHGYRVQYGTESIGSRSRVVVKALSIENPKSTFIANFSSIKPYLHGRKLPAKYRHLSSLDPFT</sequence>
<dbReference type="Proteomes" id="UP000887116">
    <property type="component" value="Unassembled WGS sequence"/>
</dbReference>
<dbReference type="AlphaFoldDB" id="A0A8X6GZ35"/>
<evidence type="ECO:0000313" key="2">
    <source>
        <dbReference type="Proteomes" id="UP000887116"/>
    </source>
</evidence>
<evidence type="ECO:0000313" key="1">
    <source>
        <dbReference type="EMBL" id="GFR13993.1"/>
    </source>
</evidence>